<dbReference type="SUPFAM" id="SSF51126">
    <property type="entry name" value="Pectin lyase-like"/>
    <property type="match status" value="1"/>
</dbReference>
<accession>A0ABS4MDX4</accession>
<dbReference type="EMBL" id="JAGGLU010000003">
    <property type="protein sequence ID" value="MBP2057589.1"/>
    <property type="molecule type" value="Genomic_DNA"/>
</dbReference>
<protein>
    <recommendedName>
        <fullName evidence="1">Right handed beta helix domain-containing protein</fullName>
    </recommendedName>
</protein>
<dbReference type="InterPro" id="IPR012334">
    <property type="entry name" value="Pectin_lyas_fold"/>
</dbReference>
<sequence length="959" mass="106798">MKKILFGMLMLLAVICCVGLDRVYAEGLPQTTYKVSLQVTTNGQKSNIGGELLTEKNILEGKAGDVIKLIPKPKPGYIFNGYKSYRTDDGASTDGLLDIVNNKFELSDKIGNVTIYADFIKEVKDPDVYFKEDFNQNNSLLRFDYSNDVKLSDGAVLLSPKTQSSYLKYNLKNISVTENSNVGYGLAFSLGQVGEVKEYNTVRIIFRSSGAIKYFLELTGKKALLKKSTNQGENILDEVNFKLDRAIHTYKINVIAGNVNIEVDNHAILNYSLVKDDSFNNTRPVFDVEEKSLYRSVVLDNIEIKKINRTINIKVLSMIDSVEDKQHIAGTVTLSNYKVIPGEKVKISCMNKPGYQFQSYEISQLGSFINNEFIVPNNVQVDSITLIVKFKKSTSVSEKVSYYIDSNSGNDSNSGKSESEPWRSLNNLKHVVLNPGDKILLKSGSKFYGKQSALSFKGSGTSEDKIIITSYGNGDRPQLNGQGEIENVISLFNQEYITIKGLEITNLSSRYNTSFLLNSSNNRSLNLRGINVSAKDYGIVHGITIQDMYIHDINGNISSKWNGGIFFDVKATVNKGTLEGVPTKYDSILIENCKLEKVDRSAIKLISSSWCNQSTKNNSTLPINWYPSTNVVVKDNRINKVGGDGITVRDTDKALIEYNLVTHARYQNTGYNAGIWPFEASNTVIQYNEVAYTHGVQDGQGFDCDHLCKNTVMQYNYSHNNEGGFMLIMNGFPHTGPTVRYNISQNDNDKTFEFSRGIPSGTAIYSNTIYSKKVLSGRSGIIDVANSKAGTGNREAYLFNNIFYYPNSQSFYVLKSEAPNNKAKFHLDSNCYLGGISQPDEETNEIKGIVLNNAGSGPEDINADRPRTGKYLINELVGYKSNSALPKELDFNSALKKWGRLDYMPNNKSPLDYYNEMTNKASVEAIAINYPEINGVSYNQDFFGNKISNHTSSVGAFSE</sequence>
<dbReference type="RefSeq" id="WP_209686332.1">
    <property type="nucleotide sequence ID" value="NZ_JAGGLU010000003.1"/>
</dbReference>
<reference evidence="2 3" key="1">
    <citation type="submission" date="2021-03" db="EMBL/GenBank/DDBJ databases">
        <title>Genomic Encyclopedia of Type Strains, Phase IV (KMG-IV): sequencing the most valuable type-strain genomes for metagenomic binning, comparative biology and taxonomic classification.</title>
        <authorList>
            <person name="Goeker M."/>
        </authorList>
    </citation>
    <scope>NUCLEOTIDE SEQUENCE [LARGE SCALE GENOMIC DNA]</scope>
    <source>
        <strain evidence="2 3">DSM 101872</strain>
    </source>
</reference>
<dbReference type="InterPro" id="IPR006626">
    <property type="entry name" value="PbH1"/>
</dbReference>
<evidence type="ECO:0000313" key="3">
    <source>
        <dbReference type="Proteomes" id="UP001519292"/>
    </source>
</evidence>
<dbReference type="Proteomes" id="UP001519292">
    <property type="component" value="Unassembled WGS sequence"/>
</dbReference>
<gene>
    <name evidence="2" type="ORF">J2Z60_000760</name>
</gene>
<comment type="caution">
    <text evidence="2">The sequence shown here is derived from an EMBL/GenBank/DDBJ whole genome shotgun (WGS) entry which is preliminary data.</text>
</comment>
<name>A0ABS4MDX4_9LACO</name>
<dbReference type="Gene3D" id="2.160.20.10">
    <property type="entry name" value="Single-stranded right-handed beta-helix, Pectin lyase-like"/>
    <property type="match status" value="1"/>
</dbReference>
<keyword evidence="3" id="KW-1185">Reference proteome</keyword>
<feature type="domain" description="Right handed beta helix" evidence="1">
    <location>
        <begin position="586"/>
        <end position="731"/>
    </location>
</feature>
<dbReference type="Pfam" id="PF13229">
    <property type="entry name" value="Beta_helix"/>
    <property type="match status" value="1"/>
</dbReference>
<dbReference type="SMART" id="SM00710">
    <property type="entry name" value="PbH1"/>
    <property type="match status" value="7"/>
</dbReference>
<evidence type="ECO:0000259" key="1">
    <source>
        <dbReference type="Pfam" id="PF13229"/>
    </source>
</evidence>
<organism evidence="2 3">
    <name type="scientific">Lactobacillus colini</name>
    <dbReference type="NCBI Taxonomy" id="1819254"/>
    <lineage>
        <taxon>Bacteria</taxon>
        <taxon>Bacillati</taxon>
        <taxon>Bacillota</taxon>
        <taxon>Bacilli</taxon>
        <taxon>Lactobacillales</taxon>
        <taxon>Lactobacillaceae</taxon>
        <taxon>Lactobacillus</taxon>
    </lineage>
</organism>
<dbReference type="InterPro" id="IPR039448">
    <property type="entry name" value="Beta_helix"/>
</dbReference>
<dbReference type="InterPro" id="IPR011050">
    <property type="entry name" value="Pectin_lyase_fold/virulence"/>
</dbReference>
<proteinExistence type="predicted"/>
<evidence type="ECO:0000313" key="2">
    <source>
        <dbReference type="EMBL" id="MBP2057589.1"/>
    </source>
</evidence>